<dbReference type="Proteomes" id="UP000272942">
    <property type="component" value="Unassembled WGS sequence"/>
</dbReference>
<reference evidence="3" key="1">
    <citation type="submission" date="2016-06" db="UniProtKB">
        <authorList>
            <consortium name="WormBaseParasite"/>
        </authorList>
    </citation>
    <scope>IDENTIFICATION</scope>
</reference>
<name>A0A182ZZ79_9TREM</name>
<gene>
    <name evidence="1" type="ORF">ECPE_LOCUS14</name>
</gene>
<protein>
    <submittedName>
        <fullName evidence="3">DUF1758 domain-containing protein</fullName>
    </submittedName>
</protein>
<proteinExistence type="predicted"/>
<dbReference type="EMBL" id="UZAN01000021">
    <property type="protein sequence ID" value="VDP13675.1"/>
    <property type="molecule type" value="Genomic_DNA"/>
</dbReference>
<sequence length="276" mass="31522">MRLSEIIKQWPHLADFPVEYFDGEVLLLIGCDVPEAHWVLDQRLSGRKNPYSVWTLLSWVIFGPSCFTSYEMKSVNCLAAEDSNLINQIMQMHDAEFTDAQLLNQGISVDYTEAMATVDSGTMFVDGHFVVPLPWRNSVNTDMGNYESALSRLNSLKHRLINDKALRFRYAQTMKMTKEKRYAVPVSGEHCDIHPCWYLPHHAVLTQKKPEKVRVVLDCAAKHKGLSLNDMFYQGPDTTANLVGILLRFRTARIAVTADIEKMFMQVKVPNKIEVL</sequence>
<evidence type="ECO:0000313" key="3">
    <source>
        <dbReference type="WBParaSite" id="ECPE_0000001301-mRNA-1"/>
    </source>
</evidence>
<dbReference type="OrthoDB" id="10052339at2759"/>
<dbReference type="PANTHER" id="PTHR47331:SF1">
    <property type="entry name" value="GAG-LIKE PROTEIN"/>
    <property type="match status" value="1"/>
</dbReference>
<dbReference type="WBParaSite" id="ECPE_0000001301-mRNA-1">
    <property type="protein sequence ID" value="ECPE_0000001301-mRNA-1"/>
    <property type="gene ID" value="ECPE_0000001301"/>
</dbReference>
<keyword evidence="2" id="KW-1185">Reference proteome</keyword>
<reference evidence="1 2" key="2">
    <citation type="submission" date="2018-11" db="EMBL/GenBank/DDBJ databases">
        <authorList>
            <consortium name="Pathogen Informatics"/>
        </authorList>
    </citation>
    <scope>NUCLEOTIDE SEQUENCE [LARGE SCALE GENOMIC DNA]</scope>
    <source>
        <strain evidence="1 2">Egypt</strain>
    </source>
</reference>
<organism evidence="3">
    <name type="scientific">Echinostoma caproni</name>
    <dbReference type="NCBI Taxonomy" id="27848"/>
    <lineage>
        <taxon>Eukaryota</taxon>
        <taxon>Metazoa</taxon>
        <taxon>Spiralia</taxon>
        <taxon>Lophotrochozoa</taxon>
        <taxon>Platyhelminthes</taxon>
        <taxon>Trematoda</taxon>
        <taxon>Digenea</taxon>
        <taxon>Plagiorchiida</taxon>
        <taxon>Echinostomata</taxon>
        <taxon>Echinostomatoidea</taxon>
        <taxon>Echinostomatidae</taxon>
        <taxon>Echinostoma</taxon>
    </lineage>
</organism>
<evidence type="ECO:0000313" key="2">
    <source>
        <dbReference type="Proteomes" id="UP000272942"/>
    </source>
</evidence>
<dbReference type="PANTHER" id="PTHR47331">
    <property type="entry name" value="PHD-TYPE DOMAIN-CONTAINING PROTEIN"/>
    <property type="match status" value="1"/>
</dbReference>
<accession>A0A182ZZ79</accession>
<evidence type="ECO:0000313" key="1">
    <source>
        <dbReference type="EMBL" id="VDP13675.1"/>
    </source>
</evidence>
<dbReference type="AlphaFoldDB" id="A0A182ZZ79"/>